<organism evidence="1 2">
    <name type="scientific">Micromonospora sonneratiae</name>
    <dbReference type="NCBI Taxonomy" id="1184706"/>
    <lineage>
        <taxon>Bacteria</taxon>
        <taxon>Bacillati</taxon>
        <taxon>Actinomycetota</taxon>
        <taxon>Actinomycetes</taxon>
        <taxon>Micromonosporales</taxon>
        <taxon>Micromonosporaceae</taxon>
        <taxon>Micromonospora</taxon>
    </lineage>
</organism>
<dbReference type="EMBL" id="JBHTMP010000010">
    <property type="protein sequence ID" value="MFD1321146.1"/>
    <property type="molecule type" value="Genomic_DNA"/>
</dbReference>
<accession>A0ABW3YC08</accession>
<sequence>MIRIFRRRYGPAARNVTVCDSCGQVCTQACRANTRYEHTRTAMLTSFYVR</sequence>
<evidence type="ECO:0000313" key="2">
    <source>
        <dbReference type="Proteomes" id="UP001597260"/>
    </source>
</evidence>
<keyword evidence="2" id="KW-1185">Reference proteome</keyword>
<reference evidence="2" key="1">
    <citation type="journal article" date="2019" name="Int. J. Syst. Evol. Microbiol.">
        <title>The Global Catalogue of Microorganisms (GCM) 10K type strain sequencing project: providing services to taxonomists for standard genome sequencing and annotation.</title>
        <authorList>
            <consortium name="The Broad Institute Genomics Platform"/>
            <consortium name="The Broad Institute Genome Sequencing Center for Infectious Disease"/>
            <person name="Wu L."/>
            <person name="Ma J."/>
        </authorList>
    </citation>
    <scope>NUCLEOTIDE SEQUENCE [LARGE SCALE GENOMIC DNA]</scope>
    <source>
        <strain evidence="2">JCM 31037</strain>
    </source>
</reference>
<comment type="caution">
    <text evidence="1">The sequence shown here is derived from an EMBL/GenBank/DDBJ whole genome shotgun (WGS) entry which is preliminary data.</text>
</comment>
<protein>
    <recommendedName>
        <fullName evidence="3">4Fe-4S ferredoxin-type domain-containing protein</fullName>
    </recommendedName>
</protein>
<evidence type="ECO:0000313" key="1">
    <source>
        <dbReference type="EMBL" id="MFD1321146.1"/>
    </source>
</evidence>
<gene>
    <name evidence="1" type="ORF">ACFQ4H_08600</name>
</gene>
<proteinExistence type="predicted"/>
<evidence type="ECO:0008006" key="3">
    <source>
        <dbReference type="Google" id="ProtNLM"/>
    </source>
</evidence>
<name>A0ABW3YC08_9ACTN</name>
<dbReference type="Proteomes" id="UP001597260">
    <property type="component" value="Unassembled WGS sequence"/>
</dbReference>
<dbReference type="RefSeq" id="WP_377569039.1">
    <property type="nucleotide sequence ID" value="NZ_JBHTMP010000010.1"/>
</dbReference>